<dbReference type="AlphaFoldDB" id="A0A5J9WE45"/>
<gene>
    <name evidence="1" type="ORF">EJB05_06110</name>
</gene>
<evidence type="ECO:0000313" key="2">
    <source>
        <dbReference type="Proteomes" id="UP000324897"/>
    </source>
</evidence>
<keyword evidence="2" id="KW-1185">Reference proteome</keyword>
<evidence type="ECO:0000313" key="1">
    <source>
        <dbReference type="EMBL" id="TVU46569.1"/>
    </source>
</evidence>
<proteinExistence type="predicted"/>
<dbReference type="OrthoDB" id="10268090at2759"/>
<feature type="non-terminal residue" evidence="1">
    <location>
        <position position="331"/>
    </location>
</feature>
<sequence>MERVEADLHDVAARNVSLIVSACRFGCVPADFGFLFHTRAWRPTQDDRRQRWLLGVSRARAGRRRQAAGTAQVTAQATEAQCESLTVQITSDQIINNFSLHLKLLIDAQIPGGHPPPKGSLLERDNPLGIWAMTMKLPSADTMVVNRTLSTITKHPEGLPGAEESLEFTEHRKNFWSLAKPAHFGVRISSLKVIVPFLFTGFLIRLFGNFIFGQSILLKFPKLFTLELFRKNRPTEAEVENSCLEMWFVGRGFSDAARASKHECKTDKQIITKVSGSAGYMATRIILVQCALVLLSLREKLPKGGSDRPALFLDLPIFRGASKRTGCRLMF</sequence>
<dbReference type="Gramene" id="TVU46569">
    <property type="protein sequence ID" value="TVU46569"/>
    <property type="gene ID" value="EJB05_06110"/>
</dbReference>
<name>A0A5J9WE45_9POAL</name>
<dbReference type="Proteomes" id="UP000324897">
    <property type="component" value="Chromosome 5"/>
</dbReference>
<dbReference type="GO" id="GO:0009247">
    <property type="term" value="P:glycolipid biosynthetic process"/>
    <property type="evidence" value="ECO:0007669"/>
    <property type="project" value="TreeGrafter"/>
</dbReference>
<accession>A0A5J9WE45</accession>
<dbReference type="EMBL" id="RWGY01000004">
    <property type="protein sequence ID" value="TVU46569.1"/>
    <property type="molecule type" value="Genomic_DNA"/>
</dbReference>
<organism evidence="1 2">
    <name type="scientific">Eragrostis curvula</name>
    <name type="common">weeping love grass</name>
    <dbReference type="NCBI Taxonomy" id="38414"/>
    <lineage>
        <taxon>Eukaryota</taxon>
        <taxon>Viridiplantae</taxon>
        <taxon>Streptophyta</taxon>
        <taxon>Embryophyta</taxon>
        <taxon>Tracheophyta</taxon>
        <taxon>Spermatophyta</taxon>
        <taxon>Magnoliopsida</taxon>
        <taxon>Liliopsida</taxon>
        <taxon>Poales</taxon>
        <taxon>Poaceae</taxon>
        <taxon>PACMAD clade</taxon>
        <taxon>Chloridoideae</taxon>
        <taxon>Eragrostideae</taxon>
        <taxon>Eragrostidinae</taxon>
        <taxon>Eragrostis</taxon>
    </lineage>
</organism>
<dbReference type="PANTHER" id="PTHR12286:SF5">
    <property type="entry name" value="SACCHAROPINE DEHYDROGENASE-LIKE OXIDOREDUCTASE"/>
    <property type="match status" value="1"/>
</dbReference>
<dbReference type="GO" id="GO:0005739">
    <property type="term" value="C:mitochondrion"/>
    <property type="evidence" value="ECO:0007669"/>
    <property type="project" value="TreeGrafter"/>
</dbReference>
<reference evidence="1 2" key="1">
    <citation type="journal article" date="2019" name="Sci. Rep.">
        <title>A high-quality genome of Eragrostis curvula grass provides insights into Poaceae evolution and supports new strategies to enhance forage quality.</title>
        <authorList>
            <person name="Carballo J."/>
            <person name="Santos B.A.C.M."/>
            <person name="Zappacosta D."/>
            <person name="Garbus I."/>
            <person name="Selva J.P."/>
            <person name="Gallo C.A."/>
            <person name="Diaz A."/>
            <person name="Albertini E."/>
            <person name="Caccamo M."/>
            <person name="Echenique V."/>
        </authorList>
    </citation>
    <scope>NUCLEOTIDE SEQUENCE [LARGE SCALE GENOMIC DNA]</scope>
    <source>
        <strain evidence="2">cv. Victoria</strain>
        <tissue evidence="1">Leaf</tissue>
    </source>
</reference>
<feature type="non-terminal residue" evidence="1">
    <location>
        <position position="1"/>
    </location>
</feature>
<dbReference type="GO" id="GO:0005811">
    <property type="term" value="C:lipid droplet"/>
    <property type="evidence" value="ECO:0007669"/>
    <property type="project" value="TreeGrafter"/>
</dbReference>
<dbReference type="PANTHER" id="PTHR12286">
    <property type="entry name" value="SACCHAROPINE DEHYDROGENASE-LIKE OXIDOREDUCTASE"/>
    <property type="match status" value="1"/>
</dbReference>
<dbReference type="GO" id="GO:0005886">
    <property type="term" value="C:plasma membrane"/>
    <property type="evidence" value="ECO:0007669"/>
    <property type="project" value="TreeGrafter"/>
</dbReference>
<comment type="caution">
    <text evidence="1">The sequence shown here is derived from an EMBL/GenBank/DDBJ whole genome shotgun (WGS) entry which is preliminary data.</text>
</comment>
<protein>
    <submittedName>
        <fullName evidence="1">Uncharacterized protein</fullName>
    </submittedName>
</protein>
<dbReference type="InterPro" id="IPR051276">
    <property type="entry name" value="Saccharopine_DH-like_oxidrdct"/>
</dbReference>